<dbReference type="GeneID" id="20202012"/>
<name>T1EZL2_HELRO</name>
<keyword evidence="3" id="KW-1185">Reference proteome</keyword>
<sequence length="277" mass="31980">MAILMSLPRMIGYASTVDLMVNYLTWPDLKLKHKEDAFFLESCCLLMMLLEYFTRRRDCKISLMLWKMHVEDLGLPYVLPIPKNLPKVKTNYREDCAGSNRKSDGRISKEISYAELARGKNTIGRQKLTFKDVCKRDIRTSDIDYDLGEEIAQHRTAWRQSVRDLKPLPKSTKNENHRHLSIFQKCCPICGGVCNSRIEKSRICIVIILKQTHLDYVIFSRQIEFRTKSTKIKSKLKTFFNFHTSVILIEDSSRIAIFSGYTILPGFGAIPLTCSSP</sequence>
<dbReference type="STRING" id="6412.T1EZL2"/>
<reference evidence="3" key="1">
    <citation type="submission" date="2012-12" db="EMBL/GenBank/DDBJ databases">
        <authorList>
            <person name="Hellsten U."/>
            <person name="Grimwood J."/>
            <person name="Chapman J.A."/>
            <person name="Shapiro H."/>
            <person name="Aerts A."/>
            <person name="Otillar R.P."/>
            <person name="Terry A.Y."/>
            <person name="Boore J.L."/>
            <person name="Simakov O."/>
            <person name="Marletaz F."/>
            <person name="Cho S.-J."/>
            <person name="Edsinger-Gonzales E."/>
            <person name="Havlak P."/>
            <person name="Kuo D.-H."/>
            <person name="Larsson T."/>
            <person name="Lv J."/>
            <person name="Arendt D."/>
            <person name="Savage R."/>
            <person name="Osoegawa K."/>
            <person name="de Jong P."/>
            <person name="Lindberg D.R."/>
            <person name="Seaver E.C."/>
            <person name="Weisblat D.A."/>
            <person name="Putnam N.H."/>
            <person name="Grigoriev I.V."/>
            <person name="Rokhsar D.S."/>
        </authorList>
    </citation>
    <scope>NUCLEOTIDE SEQUENCE</scope>
</reference>
<proteinExistence type="predicted"/>
<dbReference type="KEGG" id="hro:HELRODRAFT_167635"/>
<dbReference type="EMBL" id="AMQM01002824">
    <property type="status" value="NOT_ANNOTATED_CDS"/>
    <property type="molecule type" value="Genomic_DNA"/>
</dbReference>
<dbReference type="CTD" id="20202012"/>
<dbReference type="EnsemblMetazoa" id="HelroT167635">
    <property type="protein sequence ID" value="HelroP167635"/>
    <property type="gene ID" value="HelroG167635"/>
</dbReference>
<reference evidence="1 3" key="2">
    <citation type="journal article" date="2013" name="Nature">
        <title>Insights into bilaterian evolution from three spiralian genomes.</title>
        <authorList>
            <person name="Simakov O."/>
            <person name="Marletaz F."/>
            <person name="Cho S.J."/>
            <person name="Edsinger-Gonzales E."/>
            <person name="Havlak P."/>
            <person name="Hellsten U."/>
            <person name="Kuo D.H."/>
            <person name="Larsson T."/>
            <person name="Lv J."/>
            <person name="Arendt D."/>
            <person name="Savage R."/>
            <person name="Osoegawa K."/>
            <person name="de Jong P."/>
            <person name="Grimwood J."/>
            <person name="Chapman J.A."/>
            <person name="Shapiro H."/>
            <person name="Aerts A."/>
            <person name="Otillar R.P."/>
            <person name="Terry A.Y."/>
            <person name="Boore J.L."/>
            <person name="Grigoriev I.V."/>
            <person name="Lindberg D.R."/>
            <person name="Seaver E.C."/>
            <person name="Weisblat D.A."/>
            <person name="Putnam N.H."/>
            <person name="Rokhsar D.S."/>
        </authorList>
    </citation>
    <scope>NUCLEOTIDE SEQUENCE</scope>
</reference>
<dbReference type="HOGENOM" id="CLU_1005692_0_0_1"/>
<dbReference type="OrthoDB" id="6282425at2759"/>
<organism evidence="2 3">
    <name type="scientific">Helobdella robusta</name>
    <name type="common">Californian leech</name>
    <dbReference type="NCBI Taxonomy" id="6412"/>
    <lineage>
        <taxon>Eukaryota</taxon>
        <taxon>Metazoa</taxon>
        <taxon>Spiralia</taxon>
        <taxon>Lophotrochozoa</taxon>
        <taxon>Annelida</taxon>
        <taxon>Clitellata</taxon>
        <taxon>Hirudinea</taxon>
        <taxon>Rhynchobdellida</taxon>
        <taxon>Glossiphoniidae</taxon>
        <taxon>Helobdella</taxon>
    </lineage>
</organism>
<evidence type="ECO:0000313" key="3">
    <source>
        <dbReference type="Proteomes" id="UP000015101"/>
    </source>
</evidence>
<dbReference type="InParanoid" id="T1EZL2"/>
<accession>T1EZL2</accession>
<dbReference type="Proteomes" id="UP000015101">
    <property type="component" value="Unassembled WGS sequence"/>
</dbReference>
<dbReference type="RefSeq" id="XP_009011369.1">
    <property type="nucleotide sequence ID" value="XM_009013121.1"/>
</dbReference>
<dbReference type="AlphaFoldDB" id="T1EZL2"/>
<protein>
    <submittedName>
        <fullName evidence="1 2">Uncharacterized protein</fullName>
    </submittedName>
</protein>
<dbReference type="EMBL" id="KB095858">
    <property type="protein sequence ID" value="ESO11100.1"/>
    <property type="molecule type" value="Genomic_DNA"/>
</dbReference>
<gene>
    <name evidence="2" type="primary">20202012</name>
    <name evidence="1" type="ORF">HELRODRAFT_167635</name>
</gene>
<evidence type="ECO:0000313" key="2">
    <source>
        <dbReference type="EnsemblMetazoa" id="HelroP167635"/>
    </source>
</evidence>
<reference evidence="2" key="3">
    <citation type="submission" date="2015-06" db="UniProtKB">
        <authorList>
            <consortium name="EnsemblMetazoa"/>
        </authorList>
    </citation>
    <scope>IDENTIFICATION</scope>
</reference>
<evidence type="ECO:0000313" key="1">
    <source>
        <dbReference type="EMBL" id="ESO11100.1"/>
    </source>
</evidence>